<dbReference type="eggNOG" id="ENOG5031574">
    <property type="taxonomic scope" value="Bacteria"/>
</dbReference>
<organism evidence="1 2">
    <name type="scientific">Acinetobacter higginsii</name>
    <dbReference type="NCBI Taxonomy" id="70347"/>
    <lineage>
        <taxon>Bacteria</taxon>
        <taxon>Pseudomonadati</taxon>
        <taxon>Pseudomonadota</taxon>
        <taxon>Gammaproteobacteria</taxon>
        <taxon>Moraxellales</taxon>
        <taxon>Moraxellaceae</taxon>
        <taxon>Acinetobacter</taxon>
    </lineage>
</organism>
<gene>
    <name evidence="1" type="ORF">F966_01047</name>
</gene>
<name>N8WH03_9GAMM</name>
<proteinExistence type="predicted"/>
<sequence>MSIQSFVYDFKQQLKSKQINLKTTHLYELIAAAFGHKSYSSLKLSTLPLYVHSLDQSFAIELLIKRCSELQLDEIVSKLLIEQLRGFNFVFKTQEECAELVRQALDNEEFENSNIFQQLQKSFEVYSDQSVYPYLIAQLYSDFEHDFFEDDSDMNYLYQRYLQGQEISSTWKPDLDRFIANKERNEYLRKNYINYLSKASRLGNFPAKYQLYKFLLDDYVNRNEDFVESSENSEQQLDSLTEMRLELARRGNEKALRDIFEQTVSADLEKFEVSLNSLKEECLMEAWKWQKFALFLGFDLAKGNYRTYGIDEYGNDYDDDIGGPIYVAEVGRKDIYLSPLPKEKEYLLDREVEQLIYFYRNLNEFVFDRYPSISSNVWSEDEWNDEEY</sequence>
<accession>N8WH03</accession>
<dbReference type="Proteomes" id="UP000013209">
    <property type="component" value="Unassembled WGS sequence"/>
</dbReference>
<evidence type="ECO:0000313" key="1">
    <source>
        <dbReference type="EMBL" id="ENV11256.1"/>
    </source>
</evidence>
<comment type="caution">
    <text evidence="1">The sequence shown here is derived from an EMBL/GenBank/DDBJ whole genome shotgun (WGS) entry which is preliminary data.</text>
</comment>
<protein>
    <submittedName>
        <fullName evidence="1">Uncharacterized protein</fullName>
    </submittedName>
</protein>
<dbReference type="EMBL" id="APPH01000004">
    <property type="protein sequence ID" value="ENV11256.1"/>
    <property type="molecule type" value="Genomic_DNA"/>
</dbReference>
<dbReference type="RefSeq" id="WP_004803088.1">
    <property type="nucleotide sequence ID" value="NZ_KB849439.1"/>
</dbReference>
<reference evidence="1 2" key="1">
    <citation type="submission" date="2013-02" db="EMBL/GenBank/DDBJ databases">
        <title>The Genome Sequence of Acinetobacter sp. CIP 56.2.</title>
        <authorList>
            <consortium name="The Broad Institute Genome Sequencing Platform"/>
            <consortium name="The Broad Institute Genome Sequencing Center for Infectious Disease"/>
            <person name="Cerqueira G."/>
            <person name="Feldgarden M."/>
            <person name="Courvalin P."/>
            <person name="Perichon B."/>
            <person name="Grillot-Courvalin C."/>
            <person name="Clermont D."/>
            <person name="Rocha E."/>
            <person name="Yoon E.-J."/>
            <person name="Nemec A."/>
            <person name="Walker B."/>
            <person name="Young S.K."/>
            <person name="Zeng Q."/>
            <person name="Gargeya S."/>
            <person name="Fitzgerald M."/>
            <person name="Haas B."/>
            <person name="Abouelleil A."/>
            <person name="Alvarado L."/>
            <person name="Arachchi H.M."/>
            <person name="Berlin A.M."/>
            <person name="Chapman S.B."/>
            <person name="Dewar J."/>
            <person name="Goldberg J."/>
            <person name="Griggs A."/>
            <person name="Gujja S."/>
            <person name="Hansen M."/>
            <person name="Howarth C."/>
            <person name="Imamovic A."/>
            <person name="Larimer J."/>
            <person name="McCowan C."/>
            <person name="Murphy C."/>
            <person name="Neiman D."/>
            <person name="Pearson M."/>
            <person name="Priest M."/>
            <person name="Roberts A."/>
            <person name="Saif S."/>
            <person name="Shea T."/>
            <person name="Sisk P."/>
            <person name="Sykes S."/>
            <person name="Wortman J."/>
            <person name="Nusbaum C."/>
            <person name="Birren B."/>
        </authorList>
    </citation>
    <scope>NUCLEOTIDE SEQUENCE [LARGE SCALE GENOMIC DNA]</scope>
    <source>
        <strain evidence="1 2">CIP 56.2</strain>
    </source>
</reference>
<dbReference type="AlphaFoldDB" id="N8WH03"/>
<dbReference type="HOGENOM" id="CLU_736989_0_0_6"/>
<dbReference type="PATRIC" id="fig|1144672.3.peg.1011"/>
<evidence type="ECO:0000313" key="2">
    <source>
        <dbReference type="Proteomes" id="UP000013209"/>
    </source>
</evidence>